<evidence type="ECO:0000256" key="1">
    <source>
        <dbReference type="ARBA" id="ARBA00004377"/>
    </source>
</evidence>
<dbReference type="Proteomes" id="UP000230282">
    <property type="component" value="Unassembled WGS sequence"/>
</dbReference>
<gene>
    <name evidence="10" type="ORF">CVP04_07160</name>
</gene>
<organism evidence="10 11">
    <name type="scientific">Caviibacterium pharyngocola</name>
    <dbReference type="NCBI Taxonomy" id="28159"/>
    <lineage>
        <taxon>Bacteria</taxon>
        <taxon>Pseudomonadati</taxon>
        <taxon>Pseudomonadota</taxon>
        <taxon>Gammaproteobacteria</taxon>
        <taxon>Pasteurellales</taxon>
        <taxon>Pasteurellaceae</taxon>
        <taxon>Caviibacterium</taxon>
    </lineage>
</organism>
<accession>A0A2M8RW92</accession>
<keyword evidence="4 8" id="KW-0812">Transmembrane</keyword>
<feature type="transmembrane region" description="Helical" evidence="8">
    <location>
        <begin position="21"/>
        <end position="42"/>
    </location>
</feature>
<evidence type="ECO:0000256" key="4">
    <source>
        <dbReference type="ARBA" id="ARBA00022692"/>
    </source>
</evidence>
<keyword evidence="2" id="KW-1003">Cell membrane</keyword>
<dbReference type="InterPro" id="IPR051599">
    <property type="entry name" value="Cell_Envelope_Assoc"/>
</dbReference>
<evidence type="ECO:0000256" key="3">
    <source>
        <dbReference type="ARBA" id="ARBA00022519"/>
    </source>
</evidence>
<dbReference type="InterPro" id="IPR003848">
    <property type="entry name" value="DUF218"/>
</dbReference>
<dbReference type="OrthoDB" id="9782395at2"/>
<dbReference type="EMBL" id="PHGZ01000013">
    <property type="protein sequence ID" value="PJG83168.1"/>
    <property type="molecule type" value="Genomic_DNA"/>
</dbReference>
<keyword evidence="3" id="KW-0997">Cell inner membrane</keyword>
<dbReference type="Pfam" id="PF02698">
    <property type="entry name" value="DUF218"/>
    <property type="match status" value="1"/>
</dbReference>
<comment type="subcellular location">
    <subcellularLocation>
        <location evidence="1">Cell inner membrane</location>
        <topology evidence="1">Single-pass membrane protein</topology>
    </subcellularLocation>
</comment>
<feature type="domain" description="DUF218" evidence="9">
    <location>
        <begin position="60"/>
        <end position="180"/>
    </location>
</feature>
<name>A0A2M8RW92_9PAST</name>
<sequence length="229" mass="26724">MKILHNELLKSFVRKLLRYCVYAVFLCVFLLIFIDQAIGFYVRQGIYTNVDTIPNRPYGVVLGTSKYFAKNTPNLFYSNRLSAANELFKNRKVDYLLLSGDNRTVEYNEPRTMFKDLRKMGVPEAFMYMDFAGFRTLDSVIRADQVFKAHSITIITQKFHCERALFIAKYHNIDAICFAADYPEGYTFVRFREFFARLQAVWDLLVEKEPHFLGNPEPLPPPVTLPVNQ</sequence>
<protein>
    <recommendedName>
        <fullName evidence="9">DUF218 domain-containing protein</fullName>
    </recommendedName>
</protein>
<comment type="caution">
    <text evidence="10">The sequence shown here is derived from an EMBL/GenBank/DDBJ whole genome shotgun (WGS) entry which is preliminary data.</text>
</comment>
<evidence type="ECO:0000256" key="7">
    <source>
        <dbReference type="ARBA" id="ARBA00037355"/>
    </source>
</evidence>
<evidence type="ECO:0000259" key="9">
    <source>
        <dbReference type="Pfam" id="PF02698"/>
    </source>
</evidence>
<dbReference type="CDD" id="cd06259">
    <property type="entry name" value="YdcF-like"/>
    <property type="match status" value="1"/>
</dbReference>
<keyword evidence="6 8" id="KW-0472">Membrane</keyword>
<keyword evidence="5 8" id="KW-1133">Transmembrane helix</keyword>
<evidence type="ECO:0000256" key="2">
    <source>
        <dbReference type="ARBA" id="ARBA00022475"/>
    </source>
</evidence>
<dbReference type="PANTHER" id="PTHR30336:SF0">
    <property type="entry name" value="PROTEIN SANA"/>
    <property type="match status" value="1"/>
</dbReference>
<evidence type="ECO:0000256" key="8">
    <source>
        <dbReference type="SAM" id="Phobius"/>
    </source>
</evidence>
<reference evidence="10 11" key="1">
    <citation type="submission" date="2017-11" db="EMBL/GenBank/DDBJ databases">
        <title>Reclassification of Bisgaard taxon 5 as Caviibacterium pharyngocola gen. nov., sp. nov.</title>
        <authorList>
            <person name="Christensen H."/>
        </authorList>
    </citation>
    <scope>NUCLEOTIDE SEQUENCE [LARGE SCALE GENOMIC DNA]</scope>
    <source>
        <strain evidence="10 11">7_3</strain>
    </source>
</reference>
<proteinExistence type="predicted"/>
<dbReference type="PANTHER" id="PTHR30336">
    <property type="entry name" value="INNER MEMBRANE PROTEIN, PROBABLE PERMEASE"/>
    <property type="match status" value="1"/>
</dbReference>
<evidence type="ECO:0000313" key="11">
    <source>
        <dbReference type="Proteomes" id="UP000230282"/>
    </source>
</evidence>
<dbReference type="AlphaFoldDB" id="A0A2M8RW92"/>
<evidence type="ECO:0000313" key="10">
    <source>
        <dbReference type="EMBL" id="PJG83168.1"/>
    </source>
</evidence>
<evidence type="ECO:0000256" key="5">
    <source>
        <dbReference type="ARBA" id="ARBA00022989"/>
    </source>
</evidence>
<keyword evidence="11" id="KW-1185">Reference proteome</keyword>
<comment type="function">
    <text evidence="7">Participates in the barrier function of the cell envelope.</text>
</comment>
<evidence type="ECO:0000256" key="6">
    <source>
        <dbReference type="ARBA" id="ARBA00023136"/>
    </source>
</evidence>
<dbReference type="GO" id="GO:0005886">
    <property type="term" value="C:plasma membrane"/>
    <property type="evidence" value="ECO:0007669"/>
    <property type="project" value="UniProtKB-SubCell"/>
</dbReference>